<gene>
    <name evidence="1" type="ORF">NADRNF5_0649</name>
</gene>
<dbReference type="KEGG" id="nin:NADRNF5_0649"/>
<organism evidence="1 2">
    <name type="scientific">Nitrosopumilus adriaticus</name>
    <dbReference type="NCBI Taxonomy" id="1580092"/>
    <lineage>
        <taxon>Archaea</taxon>
        <taxon>Nitrososphaerota</taxon>
        <taxon>Nitrososphaeria</taxon>
        <taxon>Nitrosopumilales</taxon>
        <taxon>Nitrosopumilaceae</taxon>
        <taxon>Nitrosopumilus</taxon>
    </lineage>
</organism>
<dbReference type="Proteomes" id="UP000032408">
    <property type="component" value="Chromosome"/>
</dbReference>
<dbReference type="EMBL" id="CP011070">
    <property type="protein sequence ID" value="AJW70345.1"/>
    <property type="molecule type" value="Genomic_DNA"/>
</dbReference>
<evidence type="ECO:0000313" key="2">
    <source>
        <dbReference type="Proteomes" id="UP000032408"/>
    </source>
</evidence>
<accession>A0A0D5C1Z9</accession>
<protein>
    <submittedName>
        <fullName evidence="1">Uncharacterized protein</fullName>
    </submittedName>
</protein>
<sequence>MRCPNWITYVLRTDIANKTNPIGLSLKIKITEIIEIRISTPVNTRITSSKNRMPKRIPSPTIKMVLRKNK</sequence>
<name>A0A0D5C1Z9_9ARCH</name>
<reference evidence="2" key="1">
    <citation type="submission" date="2015-03" db="EMBL/GenBank/DDBJ databases">
        <title>Characterization of two novel Thaumarchaeota isolated from the Northern Adriatic Sea.</title>
        <authorList>
            <person name="Bayer B."/>
            <person name="Vojvoda J."/>
            <person name="Offre P."/>
            <person name="Srivastava A."/>
            <person name="Elisabeth N."/>
            <person name="Garcia J.A.L."/>
            <person name="Schleper C."/>
            <person name="Herndl G.J."/>
        </authorList>
    </citation>
    <scope>NUCLEOTIDE SEQUENCE [LARGE SCALE GENOMIC DNA]</scope>
    <source>
        <strain evidence="2">NF5</strain>
    </source>
</reference>
<reference evidence="1 2" key="2">
    <citation type="journal article" date="2016" name="ISME J.">
        <title>Physiological and genomic characterization of two novel marine thaumarchaeal strains indicates niche differentiation.</title>
        <authorList>
            <person name="Bayer B."/>
            <person name="Vojvoda J."/>
            <person name="Offre P."/>
            <person name="Alves R.J."/>
            <person name="Elisabeth N.H."/>
            <person name="Garcia J.A."/>
            <person name="Volland J.M."/>
            <person name="Srivastava A."/>
            <person name="Schleper C."/>
            <person name="Herndl G.J."/>
        </authorList>
    </citation>
    <scope>NUCLEOTIDE SEQUENCE [LARGE SCALE GENOMIC DNA]</scope>
    <source>
        <strain evidence="1 2">NF5</strain>
    </source>
</reference>
<dbReference type="HOGENOM" id="CLU_2747972_0_0_2"/>
<dbReference type="AlphaFoldDB" id="A0A0D5C1Z9"/>
<proteinExistence type="predicted"/>
<keyword evidence="2" id="KW-1185">Reference proteome</keyword>
<evidence type="ECO:0000313" key="1">
    <source>
        <dbReference type="EMBL" id="AJW70345.1"/>
    </source>
</evidence>